<evidence type="ECO:0000259" key="3">
    <source>
        <dbReference type="PROSITE" id="PS50011"/>
    </source>
</evidence>
<name>A0A1Y1V791_9FUNG</name>
<dbReference type="PROSITE" id="PS50011">
    <property type="entry name" value="PROTEIN_KINASE_DOM"/>
    <property type="match status" value="1"/>
</dbReference>
<protein>
    <recommendedName>
        <fullName evidence="1">non-specific serine/threonine protein kinase</fullName>
        <ecNumber evidence="1">2.7.11.1</ecNumber>
    </recommendedName>
</protein>
<dbReference type="PROSITE" id="PS00108">
    <property type="entry name" value="PROTEIN_KINASE_ST"/>
    <property type="match status" value="1"/>
</dbReference>
<dbReference type="EC" id="2.7.11.1" evidence="1"/>
<sequence length="880" mass="100370">MAEESAWQTFSQIKKQEESRLNRDYCLCRDSSKQLNEIHVYDTDTTDSDDFESTKKELKDDILPSVESSYTTQSKFPLESGHSSSSENEDDLSFNIKLNDNDIKMTVADDNVIESAWTEFIKDNPTAVIKNKNRNKDNMISQYYSNNKLNKPFCNDEEENNIDNLEIIENLSVNSINSLTSIISLSSSGSRKNSFNSIEEFAFFTPKNKDISVIKNKDASKSSMELLNSDNHSHSRFQKSFLESDISAWRSCPTRETEETQPKPENSIMTNENHYPIIETYRTYEKDNNSDSISAWKVDSLKSIKEILKGYNIKQAIGKGYCGTIFKGINEKTGQPIAVKAERISDRNKQLAEEYAIYQRLYGLEGMPKVLYYGRLEKNNVMIMELLGPSIEALFRLCQCRFTMKTICMIGKQILTRLEKVHERGIVYRDIKPENFLIGYIDYSKPISNKYKKGEEEYLHDGSEGRTPAATVYLADFGLSEFYKNPITNQHVPNKKKPPCGTPRYMSLNTHRCDQQTPRDDLEALCYCLMYLWFGGRLPWMGITAKTPEAMIMSIGRTKSVITVDQLCKTLPIQFKDYMNYVRGLGFYDKPDYDYLRGLLDQVLKDMGQEDDGDFDWIACIRLHQEQKAKRQQMEKEKELKRVEIEKRKRDKKRKLSMSNDHQPDIIDESDRSWHGPCKKQTVVSPRTTEIEAMLKQNRTHPSTVVSPIHVTATTSSSSHAYVPIQATVTTSSSSHAYVPIQATVTTSSSSHTYVPIQATVTTSSSSHAYVPIQATATIPSPPHDYPQPILVTQKSQSSVLNSNLGTMNKPTTILSNFNSIASLSTPLNNNAYLRSNANHRNNINIPFNHSSNQQTVIDSTHPKNMLWSQMFTLMNQQNA</sequence>
<evidence type="ECO:0000256" key="2">
    <source>
        <dbReference type="SAM" id="MobiDB-lite"/>
    </source>
</evidence>
<dbReference type="OrthoDB" id="2149328at2759"/>
<dbReference type="EMBL" id="MCFH01000027">
    <property type="protein sequence ID" value="ORX48444.1"/>
    <property type="molecule type" value="Genomic_DNA"/>
</dbReference>
<dbReference type="GO" id="GO:0005524">
    <property type="term" value="F:ATP binding"/>
    <property type="evidence" value="ECO:0007669"/>
    <property type="project" value="InterPro"/>
</dbReference>
<dbReference type="Pfam" id="PF00069">
    <property type="entry name" value="Pkinase"/>
    <property type="match status" value="1"/>
</dbReference>
<dbReference type="Proteomes" id="UP000193719">
    <property type="component" value="Unassembled WGS sequence"/>
</dbReference>
<dbReference type="InterPro" id="IPR000719">
    <property type="entry name" value="Prot_kinase_dom"/>
</dbReference>
<feature type="compositionally biased region" description="Polar residues" evidence="2">
    <location>
        <begin position="66"/>
        <end position="86"/>
    </location>
</feature>
<keyword evidence="5" id="KW-1185">Reference proteome</keyword>
<dbReference type="STRING" id="1754191.A0A1Y1V791"/>
<dbReference type="GO" id="GO:0004674">
    <property type="term" value="F:protein serine/threonine kinase activity"/>
    <property type="evidence" value="ECO:0007669"/>
    <property type="project" value="UniProtKB-EC"/>
</dbReference>
<proteinExistence type="predicted"/>
<feature type="compositionally biased region" description="Basic and acidic residues" evidence="2">
    <location>
        <begin position="52"/>
        <end position="62"/>
    </location>
</feature>
<feature type="region of interest" description="Disordered" evidence="2">
    <location>
        <begin position="44"/>
        <end position="90"/>
    </location>
</feature>
<feature type="region of interest" description="Disordered" evidence="2">
    <location>
        <begin position="649"/>
        <end position="683"/>
    </location>
</feature>
<evidence type="ECO:0000313" key="5">
    <source>
        <dbReference type="Proteomes" id="UP000193719"/>
    </source>
</evidence>
<evidence type="ECO:0000256" key="1">
    <source>
        <dbReference type="ARBA" id="ARBA00012513"/>
    </source>
</evidence>
<gene>
    <name evidence="4" type="ORF">BCR36DRAFT_584357</name>
</gene>
<dbReference type="SMART" id="SM00220">
    <property type="entry name" value="S_TKc"/>
    <property type="match status" value="1"/>
</dbReference>
<dbReference type="AlphaFoldDB" id="A0A1Y1V791"/>
<feature type="compositionally biased region" description="Basic and acidic residues" evidence="2">
    <location>
        <begin position="662"/>
        <end position="674"/>
    </location>
</feature>
<dbReference type="InterPro" id="IPR008271">
    <property type="entry name" value="Ser/Thr_kinase_AS"/>
</dbReference>
<accession>A0A1Y1V791</accession>
<reference evidence="4 5" key="2">
    <citation type="submission" date="2016-08" db="EMBL/GenBank/DDBJ databases">
        <title>Pervasive Adenine N6-methylation of Active Genes in Fungi.</title>
        <authorList>
            <consortium name="DOE Joint Genome Institute"/>
            <person name="Mondo S.J."/>
            <person name="Dannebaum R.O."/>
            <person name="Kuo R.C."/>
            <person name="Labutti K."/>
            <person name="Haridas S."/>
            <person name="Kuo A."/>
            <person name="Salamov A."/>
            <person name="Ahrendt S.R."/>
            <person name="Lipzen A."/>
            <person name="Sullivan W."/>
            <person name="Andreopoulos W.B."/>
            <person name="Clum A."/>
            <person name="Lindquist E."/>
            <person name="Daum C."/>
            <person name="Ramamoorthy G.K."/>
            <person name="Gryganskyi A."/>
            <person name="Culley D."/>
            <person name="Magnuson J.K."/>
            <person name="James T.Y."/>
            <person name="O'Malley M.A."/>
            <person name="Stajich J.E."/>
            <person name="Spatafora J.W."/>
            <person name="Visel A."/>
            <person name="Grigoriev I.V."/>
        </authorList>
    </citation>
    <scope>NUCLEOTIDE SEQUENCE [LARGE SCALE GENOMIC DNA]</scope>
    <source>
        <strain evidence="5">finn</strain>
    </source>
</reference>
<organism evidence="4 5">
    <name type="scientific">Piromyces finnis</name>
    <dbReference type="NCBI Taxonomy" id="1754191"/>
    <lineage>
        <taxon>Eukaryota</taxon>
        <taxon>Fungi</taxon>
        <taxon>Fungi incertae sedis</taxon>
        <taxon>Chytridiomycota</taxon>
        <taxon>Chytridiomycota incertae sedis</taxon>
        <taxon>Neocallimastigomycetes</taxon>
        <taxon>Neocallimastigales</taxon>
        <taxon>Neocallimastigaceae</taxon>
        <taxon>Piromyces</taxon>
    </lineage>
</organism>
<dbReference type="PANTHER" id="PTHR11909">
    <property type="entry name" value="CASEIN KINASE-RELATED"/>
    <property type="match status" value="1"/>
</dbReference>
<dbReference type="Gene3D" id="1.10.510.10">
    <property type="entry name" value="Transferase(Phosphotransferase) domain 1"/>
    <property type="match status" value="1"/>
</dbReference>
<dbReference type="InterPro" id="IPR050235">
    <property type="entry name" value="CK1_Ser-Thr_kinase"/>
</dbReference>
<feature type="domain" description="Protein kinase" evidence="3">
    <location>
        <begin position="311"/>
        <end position="604"/>
    </location>
</feature>
<comment type="caution">
    <text evidence="4">The sequence shown here is derived from an EMBL/GenBank/DDBJ whole genome shotgun (WGS) entry which is preliminary data.</text>
</comment>
<reference evidence="4 5" key="1">
    <citation type="submission" date="2016-08" db="EMBL/GenBank/DDBJ databases">
        <title>Genomes of anaerobic fungi encode conserved fungal cellulosomes for biomass hydrolysis.</title>
        <authorList>
            <consortium name="DOE Joint Genome Institute"/>
            <person name="Haitjema C.H."/>
            <person name="Gilmore S.P."/>
            <person name="Henske J.K."/>
            <person name="Solomon K.V."/>
            <person name="De Groot R."/>
            <person name="Kuo A."/>
            <person name="Mondo S.J."/>
            <person name="Salamov A.A."/>
            <person name="Labutti K."/>
            <person name="Zhao Z."/>
            <person name="Chiniquy J."/>
            <person name="Barry K."/>
            <person name="Brewer H.M."/>
            <person name="Purvine S.O."/>
            <person name="Wright A.T."/>
            <person name="Boxma B."/>
            <person name="Van Alen T."/>
            <person name="Hackstein J.H."/>
            <person name="Baker S.E."/>
            <person name="Grigoriev I.V."/>
            <person name="O'Malley M.A."/>
        </authorList>
    </citation>
    <scope>NUCLEOTIDE SEQUENCE [LARGE SCALE GENOMIC DNA]</scope>
    <source>
        <strain evidence="5">finn</strain>
    </source>
</reference>
<dbReference type="CDD" id="cd14016">
    <property type="entry name" value="STKc_CK1"/>
    <property type="match status" value="1"/>
</dbReference>
<dbReference type="InterPro" id="IPR011009">
    <property type="entry name" value="Kinase-like_dom_sf"/>
</dbReference>
<dbReference type="SUPFAM" id="SSF56112">
    <property type="entry name" value="Protein kinase-like (PK-like)"/>
    <property type="match status" value="1"/>
</dbReference>
<evidence type="ECO:0000313" key="4">
    <source>
        <dbReference type="EMBL" id="ORX48444.1"/>
    </source>
</evidence>